<keyword evidence="1" id="KW-0378">Hydrolase</keyword>
<dbReference type="SUPFAM" id="SSF53474">
    <property type="entry name" value="alpha/beta-Hydrolases"/>
    <property type="match status" value="1"/>
</dbReference>
<dbReference type="EMBL" id="JAFEUP010000002">
    <property type="protein sequence ID" value="MBM7060457.1"/>
    <property type="molecule type" value="Genomic_DNA"/>
</dbReference>
<dbReference type="RefSeq" id="WP_204915578.1">
    <property type="nucleotide sequence ID" value="NZ_JAFEUP010000002.1"/>
</dbReference>
<sequence length="202" mass="21898">MDKLQTHATVLIVPGLREHVPQHWQTLLEAKLSKVRSVPPLEHDKLSCAARVDAIQRELEQIDGPVILVAHSAGVLMVAHWAAVYRRPIQGALLAAPPDLQASWPEGYPTPESLRAHGWDPLPAKRLPFPSIIAASTNDHLASFDAACHMAEDWGSQLVNLGAVGHLNPASGYGEWPQAEEFILELDGSVSTTGSTLRRSAP</sequence>
<dbReference type="Pfam" id="PF06821">
    <property type="entry name" value="Ser_hydrolase"/>
    <property type="match status" value="1"/>
</dbReference>
<organism evidence="1 2">
    <name type="scientific">Zestomonas insulae</name>
    <dbReference type="NCBI Taxonomy" id="2809017"/>
    <lineage>
        <taxon>Bacteria</taxon>
        <taxon>Pseudomonadati</taxon>
        <taxon>Pseudomonadota</taxon>
        <taxon>Gammaproteobacteria</taxon>
        <taxon>Pseudomonadales</taxon>
        <taxon>Pseudomonadaceae</taxon>
        <taxon>Zestomonas</taxon>
    </lineage>
</organism>
<dbReference type="InterPro" id="IPR010662">
    <property type="entry name" value="RBBP9/YdeN"/>
</dbReference>
<keyword evidence="2" id="KW-1185">Reference proteome</keyword>
<dbReference type="Proteomes" id="UP000717995">
    <property type="component" value="Unassembled WGS sequence"/>
</dbReference>
<dbReference type="Gene3D" id="3.40.50.1820">
    <property type="entry name" value="alpha/beta hydrolase"/>
    <property type="match status" value="1"/>
</dbReference>
<name>A0ABS2IEV5_9GAMM</name>
<proteinExistence type="predicted"/>
<evidence type="ECO:0000313" key="1">
    <source>
        <dbReference type="EMBL" id="MBM7060457.1"/>
    </source>
</evidence>
<evidence type="ECO:0000313" key="2">
    <source>
        <dbReference type="Proteomes" id="UP000717995"/>
    </source>
</evidence>
<protein>
    <submittedName>
        <fullName evidence="1">Alpha/beta fold hydrolase</fullName>
    </submittedName>
</protein>
<reference evidence="1 2" key="1">
    <citation type="submission" date="2021-02" db="EMBL/GenBank/DDBJ databases">
        <authorList>
            <person name="Lee D.-H."/>
        </authorList>
    </citation>
    <scope>NUCLEOTIDE SEQUENCE [LARGE SCALE GENOMIC DNA]</scope>
    <source>
        <strain evidence="1 2">UL073</strain>
    </source>
</reference>
<dbReference type="InterPro" id="IPR029058">
    <property type="entry name" value="AB_hydrolase_fold"/>
</dbReference>
<comment type="caution">
    <text evidence="1">The sequence shown here is derived from an EMBL/GenBank/DDBJ whole genome shotgun (WGS) entry which is preliminary data.</text>
</comment>
<accession>A0ABS2IEV5</accession>
<dbReference type="GO" id="GO:0016787">
    <property type="term" value="F:hydrolase activity"/>
    <property type="evidence" value="ECO:0007669"/>
    <property type="project" value="UniProtKB-KW"/>
</dbReference>
<gene>
    <name evidence="1" type="ORF">JQX08_07035</name>
</gene>